<dbReference type="STRING" id="33097.A0A150H2F6"/>
<gene>
    <name evidence="1" type="ORF">GPECTOR_1g309</name>
</gene>
<dbReference type="Proteomes" id="UP000075714">
    <property type="component" value="Unassembled WGS sequence"/>
</dbReference>
<name>A0A150H2F6_GONPE</name>
<accession>A0A150H2F6</accession>
<dbReference type="EMBL" id="LSYV01000002">
    <property type="protein sequence ID" value="KXZ56349.1"/>
    <property type="molecule type" value="Genomic_DNA"/>
</dbReference>
<keyword evidence="2" id="KW-1185">Reference proteome</keyword>
<protein>
    <submittedName>
        <fullName evidence="1">Uncharacterized protein</fullName>
    </submittedName>
</protein>
<proteinExistence type="predicted"/>
<evidence type="ECO:0000313" key="1">
    <source>
        <dbReference type="EMBL" id="KXZ56349.1"/>
    </source>
</evidence>
<comment type="caution">
    <text evidence="1">The sequence shown here is derived from an EMBL/GenBank/DDBJ whole genome shotgun (WGS) entry which is preliminary data.</text>
</comment>
<reference evidence="2" key="1">
    <citation type="journal article" date="2016" name="Nat. Commun.">
        <title>The Gonium pectorale genome demonstrates co-option of cell cycle regulation during the evolution of multicellularity.</title>
        <authorList>
            <person name="Hanschen E.R."/>
            <person name="Marriage T.N."/>
            <person name="Ferris P.J."/>
            <person name="Hamaji T."/>
            <person name="Toyoda A."/>
            <person name="Fujiyama A."/>
            <person name="Neme R."/>
            <person name="Noguchi H."/>
            <person name="Minakuchi Y."/>
            <person name="Suzuki M."/>
            <person name="Kawai-Toyooka H."/>
            <person name="Smith D.R."/>
            <person name="Sparks H."/>
            <person name="Anderson J."/>
            <person name="Bakaric R."/>
            <person name="Luria V."/>
            <person name="Karger A."/>
            <person name="Kirschner M.W."/>
            <person name="Durand P.M."/>
            <person name="Michod R.E."/>
            <person name="Nozaki H."/>
            <person name="Olson B.J."/>
        </authorList>
    </citation>
    <scope>NUCLEOTIDE SEQUENCE [LARGE SCALE GENOMIC DNA]</scope>
    <source>
        <strain evidence="2">NIES-2863</strain>
    </source>
</reference>
<organism evidence="1 2">
    <name type="scientific">Gonium pectorale</name>
    <name type="common">Green alga</name>
    <dbReference type="NCBI Taxonomy" id="33097"/>
    <lineage>
        <taxon>Eukaryota</taxon>
        <taxon>Viridiplantae</taxon>
        <taxon>Chlorophyta</taxon>
        <taxon>core chlorophytes</taxon>
        <taxon>Chlorophyceae</taxon>
        <taxon>CS clade</taxon>
        <taxon>Chlamydomonadales</taxon>
        <taxon>Volvocaceae</taxon>
        <taxon>Gonium</taxon>
    </lineage>
</organism>
<dbReference type="OrthoDB" id="544634at2759"/>
<dbReference type="AlphaFoldDB" id="A0A150H2F6"/>
<sequence length="141" mass="15474">MNFSSPGFDDPQHLDVDSREAAVEKLFTADTPDEVDDNLAKTKGKISVWHFWGRYFSCRTLRLDFEEGFGSDMQAVLRAYFPAQQLSELATYQARIILEQVAAAATGWEAELAGLRRLDGCGLGSVVVAPRAVAKALSNCS</sequence>
<evidence type="ECO:0000313" key="2">
    <source>
        <dbReference type="Proteomes" id="UP000075714"/>
    </source>
</evidence>